<evidence type="ECO:0000256" key="2">
    <source>
        <dbReference type="SAM" id="Coils"/>
    </source>
</evidence>
<keyword evidence="2" id="KW-0175">Coiled coil</keyword>
<dbReference type="PANTHER" id="PTHR11851:SF49">
    <property type="entry name" value="MITOCHONDRIAL-PROCESSING PEPTIDASE SUBUNIT ALPHA"/>
    <property type="match status" value="1"/>
</dbReference>
<keyword evidence="6" id="KW-1185">Reference proteome</keyword>
<comment type="similarity">
    <text evidence="1">Belongs to the peptidase M16 family.</text>
</comment>
<feature type="coiled-coil region" evidence="2">
    <location>
        <begin position="195"/>
        <end position="222"/>
    </location>
</feature>
<dbReference type="eggNOG" id="COG0612">
    <property type="taxonomic scope" value="Bacteria"/>
</dbReference>
<dbReference type="Pfam" id="PF05193">
    <property type="entry name" value="Peptidase_M16_C"/>
    <property type="match status" value="2"/>
</dbReference>
<dbReference type="InterPro" id="IPR007863">
    <property type="entry name" value="Peptidase_M16_C"/>
</dbReference>
<feature type="non-terminal residue" evidence="5">
    <location>
        <position position="1"/>
    </location>
</feature>
<dbReference type="InterPro" id="IPR050361">
    <property type="entry name" value="MPP/UQCRC_Complex"/>
</dbReference>
<dbReference type="RefSeq" id="WP_006974181.1">
    <property type="nucleotide sequence ID" value="NZ_ABCS01000061.1"/>
</dbReference>
<dbReference type="SUPFAM" id="SSF63411">
    <property type="entry name" value="LuxS/MPP-like metallohydrolase"/>
    <property type="match status" value="3"/>
</dbReference>
<dbReference type="Pfam" id="PF00675">
    <property type="entry name" value="Peptidase_M16"/>
    <property type="match status" value="1"/>
</dbReference>
<dbReference type="PANTHER" id="PTHR11851">
    <property type="entry name" value="METALLOPROTEASE"/>
    <property type="match status" value="1"/>
</dbReference>
<gene>
    <name evidence="5" type="ORF">PPSIR1_18127</name>
</gene>
<reference evidence="5 6" key="1">
    <citation type="submission" date="2007-06" db="EMBL/GenBank/DDBJ databases">
        <authorList>
            <person name="Shimkets L."/>
            <person name="Ferriera S."/>
            <person name="Johnson J."/>
            <person name="Kravitz S."/>
            <person name="Beeson K."/>
            <person name="Sutton G."/>
            <person name="Rogers Y.-H."/>
            <person name="Friedman R."/>
            <person name="Frazier M."/>
            <person name="Venter J.C."/>
        </authorList>
    </citation>
    <scope>NUCLEOTIDE SEQUENCE [LARGE SCALE GENOMIC DNA]</scope>
    <source>
        <strain evidence="5 6">SIR-1</strain>
    </source>
</reference>
<evidence type="ECO:0000313" key="6">
    <source>
        <dbReference type="Proteomes" id="UP000005801"/>
    </source>
</evidence>
<comment type="caution">
    <text evidence="5">The sequence shown here is derived from an EMBL/GenBank/DDBJ whole genome shotgun (WGS) entry which is preliminary data.</text>
</comment>
<dbReference type="GO" id="GO:0046872">
    <property type="term" value="F:metal ion binding"/>
    <property type="evidence" value="ECO:0007669"/>
    <property type="project" value="InterPro"/>
</dbReference>
<name>A6GBU0_9BACT</name>
<evidence type="ECO:0000259" key="4">
    <source>
        <dbReference type="Pfam" id="PF05193"/>
    </source>
</evidence>
<dbReference type="Proteomes" id="UP000005801">
    <property type="component" value="Unassembled WGS sequence"/>
</dbReference>
<feature type="domain" description="Peptidase M16 C-terminal" evidence="4">
    <location>
        <begin position="404"/>
        <end position="579"/>
    </location>
</feature>
<dbReference type="InterPro" id="IPR011249">
    <property type="entry name" value="Metalloenz_LuxS/M16"/>
</dbReference>
<accession>A6GBU0</accession>
<organism evidence="5 6">
    <name type="scientific">Plesiocystis pacifica SIR-1</name>
    <dbReference type="NCBI Taxonomy" id="391625"/>
    <lineage>
        <taxon>Bacteria</taxon>
        <taxon>Pseudomonadati</taxon>
        <taxon>Myxococcota</taxon>
        <taxon>Polyangia</taxon>
        <taxon>Nannocystales</taxon>
        <taxon>Nannocystaceae</taxon>
        <taxon>Plesiocystis</taxon>
    </lineage>
</organism>
<proteinExistence type="inferred from homology"/>
<sequence>AHVRVERCDVQEAYLRLGWLGGEALDDDSVALDVAAVVLGQGESSRLATQIRRRAQLVSDVHASYLAGLASGALLVSAQTEHDKVADALFAVLDGVEALGQHPLPEAELQRARALLQSSLIYRRESVQGLAHALGYYATVDGLDGVDDNDDNDGDSSEGAEARYFRALAQLDPAAVQRSCARLLCRERAAITVYLPRADTTAKQARALAKQLERRCAAKHRRRPGRRFAPLTRDRHGIVRTRHDSGLRVLVRPDPRVPVVGAWLVWPGGLRVETPRLAGVSSLTAALLNRGTSSRSGDALAREVEGLAAVIDGFAGHNSVGIQSECLSQHFPAILERAIDCARDPLFDAGEVDEARRITLADLEADGDDPGYLAYRTMLASLYRKHPLGRDPRGTAASLSRLDSAALRRNWGRRYGLGKAVLAVAGEVEPEALLASLAPLLDDLEPGDAVEGPPTWPGGPPKWPRRPRHVELAREREQGQLVLGFPGLALGDPRGSALDVLCSVLGGQSGRLFEALREREGLVYQVSASAAEHVDAGHLVVHAAASQDKLAATRAAIDRELQTIRTQAITAEELQRSKRWLIGQFESAMQRRSRIASRMVFAEVYGLGADYYFGYPARVQAVTRAQVLSLAAELLDPKRMVSVALSA</sequence>
<dbReference type="OrthoDB" id="9811314at2"/>
<evidence type="ECO:0000313" key="5">
    <source>
        <dbReference type="EMBL" id="EDM76613.1"/>
    </source>
</evidence>
<dbReference type="Gene3D" id="3.30.830.10">
    <property type="entry name" value="Metalloenzyme, LuxS/M16 peptidase-like"/>
    <property type="match status" value="3"/>
</dbReference>
<feature type="domain" description="Peptidase M16 N-terminal" evidence="3">
    <location>
        <begin position="248"/>
        <end position="391"/>
    </location>
</feature>
<dbReference type="AlphaFoldDB" id="A6GBU0"/>
<evidence type="ECO:0000256" key="1">
    <source>
        <dbReference type="ARBA" id="ARBA00007261"/>
    </source>
</evidence>
<feature type="domain" description="Peptidase M16 C-terminal" evidence="4">
    <location>
        <begin position="3"/>
        <end position="116"/>
    </location>
</feature>
<protein>
    <submittedName>
        <fullName evidence="5">Peptidase, M16 (Pitrilysin) family protein</fullName>
    </submittedName>
</protein>
<evidence type="ECO:0000259" key="3">
    <source>
        <dbReference type="Pfam" id="PF00675"/>
    </source>
</evidence>
<dbReference type="InterPro" id="IPR011765">
    <property type="entry name" value="Pept_M16_N"/>
</dbReference>
<dbReference type="EMBL" id="ABCS01000061">
    <property type="protein sequence ID" value="EDM76613.1"/>
    <property type="molecule type" value="Genomic_DNA"/>
</dbReference>